<evidence type="ECO:0000313" key="2">
    <source>
        <dbReference type="Proteomes" id="UP000199513"/>
    </source>
</evidence>
<organism evidence="1 2">
    <name type="scientific">Thermoflexibacter ruber</name>
    <dbReference type="NCBI Taxonomy" id="1003"/>
    <lineage>
        <taxon>Bacteria</taxon>
        <taxon>Pseudomonadati</taxon>
        <taxon>Bacteroidota</taxon>
        <taxon>Cytophagia</taxon>
        <taxon>Cytophagales</taxon>
        <taxon>Thermoflexibacteraceae</taxon>
        <taxon>Thermoflexibacter</taxon>
    </lineage>
</organism>
<sequence>MQKNLLLPVYIIIQIFMTTEFRTSQEYQSFILQCDMPTEKISELSSDGCEYIYIYNINQIAYFNYNKNKGWATSYSIAQNQLSSQSIDLRRILTKQTVGIQYSRINYLEADDSLFMSFDANEHKYMSILIKLYGKDISFKEMFASDDFLNNLSIKLSLMDKEEVMKYELPLLFLFVDYAKKTYSNSIQAIKVKSFLKEEYKAITIKSKHGNIIYLSDMLFRVLFPEYGREDYIENEDDRRITLTILKSYLDYHNSDKVFQVWHE</sequence>
<accession>A0A1I2JRQ3</accession>
<keyword evidence="2" id="KW-1185">Reference proteome</keyword>
<dbReference type="Proteomes" id="UP000199513">
    <property type="component" value="Unassembled WGS sequence"/>
</dbReference>
<reference evidence="1 2" key="1">
    <citation type="submission" date="2016-10" db="EMBL/GenBank/DDBJ databases">
        <authorList>
            <person name="de Groot N.N."/>
        </authorList>
    </citation>
    <scope>NUCLEOTIDE SEQUENCE [LARGE SCALE GENOMIC DNA]</scope>
    <source>
        <strain>GEY</strain>
        <strain evidence="2">DSM 9560</strain>
    </source>
</reference>
<evidence type="ECO:0000313" key="1">
    <source>
        <dbReference type="EMBL" id="SFF57462.1"/>
    </source>
</evidence>
<name>A0A1I2JRQ3_9BACT</name>
<dbReference type="STRING" id="1003.SAMN04488541_10632"/>
<dbReference type="EMBL" id="FONY01000063">
    <property type="protein sequence ID" value="SFF57462.1"/>
    <property type="molecule type" value="Genomic_DNA"/>
</dbReference>
<dbReference type="AlphaFoldDB" id="A0A1I2JRQ3"/>
<protein>
    <submittedName>
        <fullName evidence="1">Uncharacterized protein</fullName>
    </submittedName>
</protein>
<proteinExistence type="predicted"/>
<gene>
    <name evidence="1" type="ORF">SAMN04488541_10632</name>
</gene>